<dbReference type="PANTHER" id="PTHR12697">
    <property type="entry name" value="PBS LYASE HEAT-LIKE PROTEIN"/>
    <property type="match status" value="1"/>
</dbReference>
<evidence type="ECO:0000313" key="8">
    <source>
        <dbReference type="EMBL" id="BAZ02048.1"/>
    </source>
</evidence>
<keyword evidence="4" id="KW-0605">Phycobilisome</keyword>
<dbReference type="InterPro" id="IPR004155">
    <property type="entry name" value="PBS_lyase_HEAT"/>
</dbReference>
<dbReference type="Gene3D" id="1.25.10.10">
    <property type="entry name" value="Leucine-rich Repeat Variant"/>
    <property type="match status" value="12"/>
</dbReference>
<dbReference type="Proteomes" id="UP000218785">
    <property type="component" value="Chromosome"/>
</dbReference>
<dbReference type="InterPro" id="IPR000357">
    <property type="entry name" value="HEAT"/>
</dbReference>
<proteinExistence type="inferred from homology"/>
<evidence type="ECO:0000259" key="7">
    <source>
        <dbReference type="Pfam" id="PF12770"/>
    </source>
</evidence>
<dbReference type="Pfam" id="PF03130">
    <property type="entry name" value="HEAT_PBS"/>
    <property type="match status" value="2"/>
</dbReference>
<dbReference type="InterPro" id="IPR024983">
    <property type="entry name" value="CHAT_dom"/>
</dbReference>
<dbReference type="Pfam" id="PF02985">
    <property type="entry name" value="HEAT"/>
    <property type="match status" value="2"/>
</dbReference>
<evidence type="ECO:0000313" key="9">
    <source>
        <dbReference type="Proteomes" id="UP000218785"/>
    </source>
</evidence>
<dbReference type="EMBL" id="AP018248">
    <property type="protein sequence ID" value="BAZ02048.1"/>
    <property type="molecule type" value="Genomic_DNA"/>
</dbReference>
<dbReference type="GO" id="GO:0016829">
    <property type="term" value="F:lyase activity"/>
    <property type="evidence" value="ECO:0007669"/>
    <property type="project" value="UniProtKB-KW"/>
</dbReference>
<evidence type="ECO:0000256" key="3">
    <source>
        <dbReference type="ARBA" id="ARBA00022737"/>
    </source>
</evidence>
<evidence type="ECO:0000259" key="6">
    <source>
        <dbReference type="Pfam" id="PF05729"/>
    </source>
</evidence>
<dbReference type="Pfam" id="PF05729">
    <property type="entry name" value="NACHT"/>
    <property type="match status" value="1"/>
</dbReference>
<dbReference type="InterPro" id="IPR016024">
    <property type="entry name" value="ARM-type_fold"/>
</dbReference>
<feature type="domain" description="NACHT" evidence="6">
    <location>
        <begin position="76"/>
        <end position="220"/>
    </location>
</feature>
<dbReference type="SMART" id="SM00185">
    <property type="entry name" value="ARM"/>
    <property type="match status" value="10"/>
</dbReference>
<dbReference type="InterPro" id="IPR011989">
    <property type="entry name" value="ARM-like"/>
</dbReference>
<dbReference type="PANTHER" id="PTHR12697:SF5">
    <property type="entry name" value="DEOXYHYPUSINE HYDROXYLASE"/>
    <property type="match status" value="1"/>
</dbReference>
<keyword evidence="3" id="KW-0677">Repeat</keyword>
<sequence>MNADFQHYLESVCHTYQHWWEKYTITDVEGRRQNSPFEGLMVATVSPKQDNRGDTQEKTERLPVQEGLRKYADNHVLLVGKPGSGKSTALARLLLEEAEKAKSLGDSGCIPVLVELRQYTTSVLDLIQNFLHRHGIYIDVEIKTLLRNRQFLLLVDGVNELPNEEARRELKTFRENHPKTPMIFTTRDLGVGGDLGIEQKLEMQPLTEEQMQQFIRAYLPETGEEMLRRLGERLRSFGETPLLLWMLCELFKLTNDIPPNLGLVFRQFTQFYVGKIKDDVRVVEELRGWWKQSLEALAFTMMQGETPTELRVIIDRLEAEEVLTKFLEGKVDYPPTRAKELLKDLLKHHLIQISSNEKIEFRHQLIQEYYAAECLLQKLPHISNEKLQRDYLNYLKWTEPLALMLALVEKEAQAVGVVKLALEVDLELGARLAGEVKPEFQKKTVDLILELEVSELLKIEFLASTRSRHRIAFLTNRLQHKDSDVRRTTAGALGEIKDSQAVAALIHALNDPDDSVRRTAAYALGEIKDSQAVAALIYALNDQDSDVRSSAAYALGEIKDSQAVAALIHALNNPDDSVRSSAAYVLGEIKDSQAVAALINALNDPDSDVRSFAAWALGEIKDNQAVVPLIQALNDQDSLVRRNAAETLGKIKDSQAVAALIHALNDQDSLVRSSAAYALGEIKDSQAVAALIHALNDPDSDVRSSAAYALGEIKDSQAVAALIYALNDPDDSVRRNAADTLGEIKDSQAIALWIDALNDPDDSVRGTAAYALGEIKDSQSVAALIHALNDPDDSVRGTAAYALGEIKDSQAVAALIHALNDPDNWVCYTAARALGEIKDSQAVALLIDALNHQNDGVRYYAAEALGEIKDSQAVAALIHALNDQDSDVRRNAAGALGEIKDSQAVAPLIHALNDQDSDVRRNAAGALGKIKDSQAVAPLIHALNDQDSDVRSSAARALGKIKDSQSVAALIHALNDPDNWVRRNAADALGEIKDSQAVAPLIHALNDPDDSVRRNAADALGEIKDSQAVAALIHALNDPDDSVRNSAAYALGEIKDSQAVAALIHALNDQYYDVRRNAAYALGEIKDSQAVAALIHTLNDQYDSVRNSAAEALGEIKDSQAVAALIQALNHRDYWMHYSAAYALRKIKDSQAVALLIDALNDQDDSVRRTAADALGGIKDSQAVAALIDALNDKDSRVRSSAAEALGEMCNSEILTEMWQLRLTGVDVAKNAISKIQERYKFYNHEIFHSASIKNVTQTESKPMKYQDFQILVDKNHQIRASSEQGDVSGEFRLDMNEIELALELIELNKTNDKLLKRLGNQLYQALFPNQINARFHATIAGAQANKENVRLRLIFQSPQLAALPWEFLYDAETNTFLGNNIETVLSRYIDVPLLKRDIITAKLPLKVLLVISSPTDLAALDATGEATLINSALETHIKAGQIELDIIKEATTRNINQKLREKPYNIFHFIGHGVFKDNKGYIALEDDNKQAKLMDEESFANFFLGYRSLGLAVLNSCQGAEVSEQQIFTGIAPNLVQRGIPAVVAMQYSIRDTTAKIFADEFYRTLALGYPVDAAIQTTRNAISQEIGLNQRDFATPVLYMRAKDGIILDFHA</sequence>
<protein>
    <submittedName>
        <fullName evidence="8">Uncharacterized protein</fullName>
    </submittedName>
</protein>
<dbReference type="RefSeq" id="WP_096582001.1">
    <property type="nucleotide sequence ID" value="NZ_CAWNJS010000001.1"/>
</dbReference>
<evidence type="ECO:0000256" key="4">
    <source>
        <dbReference type="ARBA" id="ARBA00022738"/>
    </source>
</evidence>
<dbReference type="Pfam" id="PF13646">
    <property type="entry name" value="HEAT_2"/>
    <property type="match status" value="6"/>
</dbReference>
<name>A0A1Z4N8J2_9CYAN</name>
<evidence type="ECO:0000256" key="5">
    <source>
        <dbReference type="ARBA" id="ARBA00023239"/>
    </source>
</evidence>
<accession>A0A1Z4N8J2</accession>
<organism evidence="8 9">
    <name type="scientific">Tolypothrix tenuis PCC 7101</name>
    <dbReference type="NCBI Taxonomy" id="231146"/>
    <lineage>
        <taxon>Bacteria</taxon>
        <taxon>Bacillati</taxon>
        <taxon>Cyanobacteriota</taxon>
        <taxon>Cyanophyceae</taxon>
        <taxon>Nostocales</taxon>
        <taxon>Tolypothrichaceae</taxon>
        <taxon>Tolypothrix</taxon>
    </lineage>
</organism>
<dbReference type="SMART" id="SM00567">
    <property type="entry name" value="EZ_HEAT"/>
    <property type="match status" value="24"/>
</dbReference>
<gene>
    <name evidence="8" type="ORF">NIES37_60560</name>
</gene>
<dbReference type="KEGG" id="ttq:NIES37_60560"/>
<dbReference type="SUPFAM" id="SSF48371">
    <property type="entry name" value="ARM repeat"/>
    <property type="match status" value="3"/>
</dbReference>
<dbReference type="InterPro" id="IPR007111">
    <property type="entry name" value="NACHT_NTPase"/>
</dbReference>
<dbReference type="GO" id="GO:0016491">
    <property type="term" value="F:oxidoreductase activity"/>
    <property type="evidence" value="ECO:0007669"/>
    <property type="project" value="TreeGrafter"/>
</dbReference>
<dbReference type="InterPro" id="IPR000225">
    <property type="entry name" value="Armadillo"/>
</dbReference>
<keyword evidence="9" id="KW-1185">Reference proteome</keyword>
<dbReference type="Pfam" id="PF12770">
    <property type="entry name" value="CHAT"/>
    <property type="match status" value="1"/>
</dbReference>
<dbReference type="Gene3D" id="3.40.50.300">
    <property type="entry name" value="P-loop containing nucleotide triphosphate hydrolases"/>
    <property type="match status" value="1"/>
</dbReference>
<dbReference type="GO" id="GO:0030089">
    <property type="term" value="C:phycobilisome"/>
    <property type="evidence" value="ECO:0007669"/>
    <property type="project" value="UniProtKB-KW"/>
</dbReference>
<comment type="similarity">
    <text evidence="1">Belongs to the CpcE/RpcE/PecE family.</text>
</comment>
<dbReference type="InterPro" id="IPR027417">
    <property type="entry name" value="P-loop_NTPase"/>
</dbReference>
<keyword evidence="2" id="KW-0042">Antenna complex</keyword>
<keyword evidence="5" id="KW-0456">Lyase</keyword>
<reference evidence="8 9" key="1">
    <citation type="submission" date="2017-06" db="EMBL/GenBank/DDBJ databases">
        <title>Genome sequencing of cyanobaciteial culture collection at National Institute for Environmental Studies (NIES).</title>
        <authorList>
            <person name="Hirose Y."/>
            <person name="Shimura Y."/>
            <person name="Fujisawa T."/>
            <person name="Nakamura Y."/>
            <person name="Kawachi M."/>
        </authorList>
    </citation>
    <scope>NUCLEOTIDE SEQUENCE [LARGE SCALE GENOMIC DNA]</scope>
    <source>
        <strain evidence="8 9">NIES-37</strain>
    </source>
</reference>
<dbReference type="SUPFAM" id="SSF52540">
    <property type="entry name" value="P-loop containing nucleoside triphosphate hydrolases"/>
    <property type="match status" value="1"/>
</dbReference>
<evidence type="ECO:0000256" key="2">
    <source>
        <dbReference type="ARBA" id="ARBA00022549"/>
    </source>
</evidence>
<feature type="domain" description="CHAT" evidence="7">
    <location>
        <begin position="1318"/>
        <end position="1586"/>
    </location>
</feature>
<evidence type="ECO:0000256" key="1">
    <source>
        <dbReference type="ARBA" id="ARBA00009299"/>
    </source>
</evidence>